<dbReference type="PANTHER" id="PTHR46221">
    <property type="entry name" value="FERM AND PDZ DOMAIN-CONTAINING PROTEIN FAMILY MEMBER"/>
    <property type="match status" value="1"/>
</dbReference>
<feature type="region of interest" description="Disordered" evidence="1">
    <location>
        <begin position="1377"/>
        <end position="1435"/>
    </location>
</feature>
<proteinExistence type="predicted"/>
<feature type="compositionally biased region" description="Polar residues" evidence="1">
    <location>
        <begin position="1282"/>
        <end position="1303"/>
    </location>
</feature>
<name>A0A8T0BPR1_SILME</name>
<feature type="domain" description="PDZ" evidence="3">
    <location>
        <begin position="93"/>
        <end position="171"/>
    </location>
</feature>
<feature type="domain" description="FERM" evidence="2">
    <location>
        <begin position="216"/>
        <end position="530"/>
    </location>
</feature>
<dbReference type="InterPro" id="IPR001478">
    <property type="entry name" value="PDZ"/>
</dbReference>
<feature type="compositionally biased region" description="Basic and acidic residues" evidence="1">
    <location>
        <begin position="1233"/>
        <end position="1243"/>
    </location>
</feature>
<feature type="region of interest" description="Disordered" evidence="1">
    <location>
        <begin position="1271"/>
        <end position="1341"/>
    </location>
</feature>
<dbReference type="InterPro" id="IPR035963">
    <property type="entry name" value="FERM_2"/>
</dbReference>
<feature type="compositionally biased region" description="Acidic residues" evidence="1">
    <location>
        <begin position="558"/>
        <end position="568"/>
    </location>
</feature>
<feature type="compositionally biased region" description="Basic and acidic residues" evidence="1">
    <location>
        <begin position="1050"/>
        <end position="1064"/>
    </location>
</feature>
<evidence type="ECO:0008006" key="6">
    <source>
        <dbReference type="Google" id="ProtNLM"/>
    </source>
</evidence>
<dbReference type="InterPro" id="IPR000299">
    <property type="entry name" value="FERM_domain"/>
</dbReference>
<dbReference type="CDD" id="cd21942">
    <property type="entry name" value="LGNbd_FRMPD1"/>
    <property type="match status" value="1"/>
</dbReference>
<evidence type="ECO:0000256" key="1">
    <source>
        <dbReference type="SAM" id="MobiDB-lite"/>
    </source>
</evidence>
<feature type="region of interest" description="Disordered" evidence="1">
    <location>
        <begin position="555"/>
        <end position="596"/>
    </location>
</feature>
<dbReference type="SUPFAM" id="SSF50156">
    <property type="entry name" value="PDZ domain-like"/>
    <property type="match status" value="1"/>
</dbReference>
<feature type="region of interest" description="Disordered" evidence="1">
    <location>
        <begin position="1050"/>
        <end position="1077"/>
    </location>
</feature>
<dbReference type="InterPro" id="IPR019748">
    <property type="entry name" value="FERM_central"/>
</dbReference>
<dbReference type="Gene3D" id="3.10.20.90">
    <property type="entry name" value="Phosphatidylinositol 3-kinase Catalytic Subunit, Chain A, domain 1"/>
    <property type="match status" value="1"/>
</dbReference>
<dbReference type="Gene3D" id="2.30.42.10">
    <property type="match status" value="1"/>
</dbReference>
<feature type="compositionally biased region" description="Polar residues" evidence="1">
    <location>
        <begin position="1311"/>
        <end position="1324"/>
    </location>
</feature>
<comment type="caution">
    <text evidence="4">The sequence shown here is derived from an EMBL/GenBank/DDBJ whole genome shotgun (WGS) entry which is preliminary data.</text>
</comment>
<feature type="region of interest" description="Disordered" evidence="1">
    <location>
        <begin position="60"/>
        <end position="87"/>
    </location>
</feature>
<dbReference type="PROSITE" id="PS50106">
    <property type="entry name" value="PDZ"/>
    <property type="match status" value="1"/>
</dbReference>
<feature type="region of interest" description="Disordered" evidence="1">
    <location>
        <begin position="1231"/>
        <end position="1253"/>
    </location>
</feature>
<protein>
    <recommendedName>
        <fullName evidence="6">FERM and PDZ domain-containing protein 1</fullName>
    </recommendedName>
</protein>
<evidence type="ECO:0000259" key="3">
    <source>
        <dbReference type="PROSITE" id="PS50106"/>
    </source>
</evidence>
<dbReference type="FunFam" id="2.30.29.30:FF:000066">
    <property type="entry name" value="FERM and PDZ domain-containing protein 4"/>
    <property type="match status" value="1"/>
</dbReference>
<feature type="region of interest" description="Disordered" evidence="1">
    <location>
        <begin position="906"/>
        <end position="926"/>
    </location>
</feature>
<dbReference type="InterPro" id="IPR036034">
    <property type="entry name" value="PDZ_sf"/>
</dbReference>
<dbReference type="Gene3D" id="1.20.80.10">
    <property type="match status" value="1"/>
</dbReference>
<dbReference type="Pfam" id="PF21989">
    <property type="entry name" value="RA_2"/>
    <property type="match status" value="1"/>
</dbReference>
<organism evidence="4 5">
    <name type="scientific">Silurus meridionalis</name>
    <name type="common">Southern catfish</name>
    <name type="synonym">Silurus soldatovi meridionalis</name>
    <dbReference type="NCBI Taxonomy" id="175797"/>
    <lineage>
        <taxon>Eukaryota</taxon>
        <taxon>Metazoa</taxon>
        <taxon>Chordata</taxon>
        <taxon>Craniata</taxon>
        <taxon>Vertebrata</taxon>
        <taxon>Euteleostomi</taxon>
        <taxon>Actinopterygii</taxon>
        <taxon>Neopterygii</taxon>
        <taxon>Teleostei</taxon>
        <taxon>Ostariophysi</taxon>
        <taxon>Siluriformes</taxon>
        <taxon>Siluridae</taxon>
        <taxon>Silurus</taxon>
    </lineage>
</organism>
<dbReference type="EMBL" id="JABFDY010000005">
    <property type="protein sequence ID" value="KAF7707396.1"/>
    <property type="molecule type" value="Genomic_DNA"/>
</dbReference>
<evidence type="ECO:0000259" key="2">
    <source>
        <dbReference type="PROSITE" id="PS50057"/>
    </source>
</evidence>
<dbReference type="Pfam" id="PF00373">
    <property type="entry name" value="FERM_M"/>
    <property type="match status" value="1"/>
</dbReference>
<feature type="compositionally biased region" description="Low complexity" evidence="1">
    <location>
        <begin position="1382"/>
        <end position="1417"/>
    </location>
</feature>
<dbReference type="PROSITE" id="PS50057">
    <property type="entry name" value="FERM_3"/>
    <property type="match status" value="1"/>
</dbReference>
<dbReference type="CDD" id="cd14473">
    <property type="entry name" value="FERM_B-lobe"/>
    <property type="match status" value="1"/>
</dbReference>
<keyword evidence="5" id="KW-1185">Reference proteome</keyword>
<dbReference type="InterPro" id="IPR011993">
    <property type="entry name" value="PH-like_dom_sf"/>
</dbReference>
<feature type="compositionally biased region" description="Polar residues" evidence="1">
    <location>
        <begin position="913"/>
        <end position="926"/>
    </location>
</feature>
<dbReference type="SUPFAM" id="SSF47031">
    <property type="entry name" value="Second domain of FERM"/>
    <property type="match status" value="1"/>
</dbReference>
<dbReference type="Proteomes" id="UP000606274">
    <property type="component" value="Unassembled WGS sequence"/>
</dbReference>
<dbReference type="PANTHER" id="PTHR46221:SF10">
    <property type="entry name" value="FERM AND PDZ DOMAIN-CONTAINING 1B"/>
    <property type="match status" value="1"/>
</dbReference>
<feature type="compositionally biased region" description="Basic and acidic residues" evidence="1">
    <location>
        <begin position="1271"/>
        <end position="1281"/>
    </location>
</feature>
<dbReference type="CDD" id="cd06769">
    <property type="entry name" value="PDZ_FRMPD1_3_4-like"/>
    <property type="match status" value="1"/>
</dbReference>
<reference evidence="4" key="1">
    <citation type="submission" date="2020-08" db="EMBL/GenBank/DDBJ databases">
        <title>Chromosome-level assembly of Southern catfish (Silurus meridionalis) provides insights into visual adaptation to the nocturnal and benthic lifestyles.</title>
        <authorList>
            <person name="Zhang Y."/>
            <person name="Wang D."/>
            <person name="Peng Z."/>
        </authorList>
    </citation>
    <scope>NUCLEOTIDE SEQUENCE</scope>
    <source>
        <strain evidence="4">SWU-2019-XX</strain>
        <tissue evidence="4">Muscle</tissue>
    </source>
</reference>
<evidence type="ECO:0000313" key="5">
    <source>
        <dbReference type="Proteomes" id="UP000606274"/>
    </source>
</evidence>
<dbReference type="InterPro" id="IPR014352">
    <property type="entry name" value="FERM/acyl-CoA-bd_prot_sf"/>
</dbReference>
<dbReference type="InterPro" id="IPR029071">
    <property type="entry name" value="Ubiquitin-like_domsf"/>
</dbReference>
<dbReference type="SUPFAM" id="SSF54236">
    <property type="entry name" value="Ubiquitin-like"/>
    <property type="match status" value="1"/>
</dbReference>
<dbReference type="InterPro" id="IPR019749">
    <property type="entry name" value="Band_41_domain"/>
</dbReference>
<feature type="compositionally biased region" description="Basic and acidic residues" evidence="1">
    <location>
        <begin position="815"/>
        <end position="829"/>
    </location>
</feature>
<feature type="region of interest" description="Disordered" evidence="1">
    <location>
        <begin position="815"/>
        <end position="850"/>
    </location>
</feature>
<dbReference type="SMART" id="SM00228">
    <property type="entry name" value="PDZ"/>
    <property type="match status" value="1"/>
</dbReference>
<gene>
    <name evidence="4" type="ORF">HF521_018614</name>
</gene>
<sequence length="1633" mass="180581">MKHFEDAFAGKENISTLVLMVIKAYLRYPLSYTGKKDVISKPIKELQRFETCKTLLTHSHLNGGKREEERILGDRKSGRSDDGGQHHFPVKETVEVIRDAVLDSHGFTLSTQLPLLVRDVIPGGPADGRLLPGDQVLKVNNKAIDDLSPEYIDNMIRQCQDSVTVTVLRNMLNPKSSFMSAEKRARLRRNPVKVRFAEEVLVNGHTQGNSLLFLPNVLKVYLENGQTKAFKFDKTTTVKDIVLTLKDKLSIQSIEYFSLVLEQQYSITKLLLLHEDELIQKVVQKKDSHDYRCLFRVCFIPRDPVDLLHDDPVAFEYLFHQSVGDVLQERFAVEMKCNTALRLAALHMHERLASCGQTTRASIKNIIKEFGLESFISPTLLRNMREKDLRKALTSHMKKIQSLLEPRQKIISVPQARLAYLTQMAELISYSGRSYNATMLLQDRESLVSLLVGARFGVGQILNHKLNMISTIIDFHYISRVEVLSESDRVSMLKIYLHDIQPLALLMDSVAAKDLACLLAGYCKLLVDPNMNVFRWGPRPKIRRIPLEEGFGFRCGSDSDESSDEDYSMDNLVDTPVSEDTVSTQTNDDREDEKDEEIQEAKAGIVRVIVTQIEKVEKEDDGALEGTSTCGSIEDEDYAARVDALLETGWYTDPRVNSSFSSLSSNSFNTLDEISRVSNTWPAPLDSFQEEMPKSDQASGASSLDVHHPYLLEIPEQLNQKEILNPPSKLLYDKHSGLRYSDLSQMSDSLPSPPEASDDALSDLEEINKDENKNYTSADIDAVLASVSSNSIKSTVASFNVQALLARIRNHPACKKDLRNLHQKEEARSKGTLSRPKVQPPPPPPRAVSRVSELAKDIRNSGSESEDEFFDAQDRLTPPILEQPAEKKISGNGIEHALKKTSAKISVEEPATSKMQSQLDKPLDNSLSISRNNLKMDSSMHEGLTPAKNFPGNKELNGPPAKTISNDHILEKMGQQCNGDIHGHNAHMSSELLEMEPDTMEFKPVTTVGPPRSSPLITAVRRSNSQLSTTVDSATLSNDVQNITQHIDSKEDELHKKEEREEHQSLPSLQSVKEQDQEPDKLIFKVLQSSASLALKTADEKPSNGISLHTWSQRNGSTQGLPLSKGVSLSHENLKCQLRNESTAISGSSASILTATTTPSVVMRGSISLDPKDSFGIGRNFSSRNSSGRLSASALRGKIQDMPWYLTRSHEILGTIALSSDKLGYPTASKGAADYKDSTKESPKSTSVPALNDWKEKDAEVVVVKLKDGPQEVASHVKDPGEQTSFSGHPDLSQNGLQDSTELFSRLGTCRSEQPKSQKNSGTKDSLERPSPPSSISTPHRDACGCHTVYANCFSGDSEDVCGFDEDLTVYEFSRQKRVNKPPQASIAPSSAPSSNILSLLRDSPHPLSSSSELSPLFTPPRPRPLGYNPMDNPLRDLQERRYVTGLKGSGLKGGYMSLHKDIDELLLVLKNGETAINAPGQKGPCEKASGMNGNSFSETERCLVQAEARRLAAGCQRATRVGWAPDDALLSLGNSFGALVHLAAACLQVSCSHCGSCHGDIDGTEALRKLQEIVCLYKEFVIAVEAARDGEGVRLLAKQCTVLISTVFSLTQLFRTHTPDTDTDTRHLALNF</sequence>
<dbReference type="Pfam" id="PF00595">
    <property type="entry name" value="PDZ"/>
    <property type="match status" value="1"/>
</dbReference>
<dbReference type="SUPFAM" id="SSF50729">
    <property type="entry name" value="PH domain-like"/>
    <property type="match status" value="1"/>
</dbReference>
<dbReference type="Gene3D" id="2.30.29.30">
    <property type="entry name" value="Pleckstrin-homology domain (PH domain)/Phosphotyrosine-binding domain (PTB)"/>
    <property type="match status" value="1"/>
</dbReference>
<dbReference type="SMART" id="SM00295">
    <property type="entry name" value="B41"/>
    <property type="match status" value="1"/>
</dbReference>
<accession>A0A8T0BPR1</accession>
<evidence type="ECO:0000313" key="4">
    <source>
        <dbReference type="EMBL" id="KAF7707396.1"/>
    </source>
</evidence>
<feature type="compositionally biased region" description="Basic and acidic residues" evidence="1">
    <location>
        <begin position="64"/>
        <end position="87"/>
    </location>
</feature>